<feature type="region of interest" description="Disordered" evidence="1">
    <location>
        <begin position="1"/>
        <end position="44"/>
    </location>
</feature>
<gene>
    <name evidence="2" type="ORF">SPIL2461_LOCUS19411</name>
</gene>
<dbReference type="EMBL" id="CAJNIZ010044537">
    <property type="protein sequence ID" value="CAE7692668.1"/>
    <property type="molecule type" value="Genomic_DNA"/>
</dbReference>
<dbReference type="AlphaFoldDB" id="A0A812WRG4"/>
<evidence type="ECO:0000313" key="3">
    <source>
        <dbReference type="Proteomes" id="UP000649617"/>
    </source>
</evidence>
<comment type="caution">
    <text evidence="2">The sequence shown here is derived from an EMBL/GenBank/DDBJ whole genome shotgun (WGS) entry which is preliminary data.</text>
</comment>
<feature type="compositionally biased region" description="Basic and acidic residues" evidence="1">
    <location>
        <begin position="1"/>
        <end position="35"/>
    </location>
</feature>
<organism evidence="2 3">
    <name type="scientific">Symbiodinium pilosum</name>
    <name type="common">Dinoflagellate</name>
    <dbReference type="NCBI Taxonomy" id="2952"/>
    <lineage>
        <taxon>Eukaryota</taxon>
        <taxon>Sar</taxon>
        <taxon>Alveolata</taxon>
        <taxon>Dinophyceae</taxon>
        <taxon>Suessiales</taxon>
        <taxon>Symbiodiniaceae</taxon>
        <taxon>Symbiodinium</taxon>
    </lineage>
</organism>
<reference evidence="2" key="1">
    <citation type="submission" date="2021-02" db="EMBL/GenBank/DDBJ databases">
        <authorList>
            <person name="Dougan E. K."/>
            <person name="Rhodes N."/>
            <person name="Thang M."/>
            <person name="Chan C."/>
        </authorList>
    </citation>
    <scope>NUCLEOTIDE SEQUENCE</scope>
</reference>
<dbReference type="Proteomes" id="UP000649617">
    <property type="component" value="Unassembled WGS sequence"/>
</dbReference>
<sequence length="191" mass="22622">MAPKSNREWAEHRRAEKAAREPAREEWQPVRELQRQSDQLEGVEKKAFDRSKAFRLLTRNQKLLQELRVDYDRRGVRLADVEASTLRKDLRHADAIHSARQGADTKLRQANSQLKFELEGAQGELEAQMRYNTRLRAEKAALDTRTQVQETELKKKRQRTYELELELAEERQKRQMEHLRYDMNASKASRP</sequence>
<evidence type="ECO:0000256" key="1">
    <source>
        <dbReference type="SAM" id="MobiDB-lite"/>
    </source>
</evidence>
<keyword evidence="3" id="KW-1185">Reference proteome</keyword>
<evidence type="ECO:0000313" key="2">
    <source>
        <dbReference type="EMBL" id="CAE7692668.1"/>
    </source>
</evidence>
<proteinExistence type="predicted"/>
<name>A0A812WRG4_SYMPI</name>
<protein>
    <submittedName>
        <fullName evidence="2">Uncharacterized protein</fullName>
    </submittedName>
</protein>
<accession>A0A812WRG4</accession>